<protein>
    <submittedName>
        <fullName evidence="3">Uncharacterized protein</fullName>
    </submittedName>
</protein>
<organism evidence="3 4">
    <name type="scientific">Paraburkholderia dipogonis</name>
    <dbReference type="NCBI Taxonomy" id="1211383"/>
    <lineage>
        <taxon>Bacteria</taxon>
        <taxon>Pseudomonadati</taxon>
        <taxon>Pseudomonadota</taxon>
        <taxon>Betaproteobacteria</taxon>
        <taxon>Burkholderiales</taxon>
        <taxon>Burkholderiaceae</taxon>
        <taxon>Paraburkholderia</taxon>
    </lineage>
</organism>
<proteinExistence type="predicted"/>
<evidence type="ECO:0000313" key="4">
    <source>
        <dbReference type="Proteomes" id="UP000297385"/>
    </source>
</evidence>
<evidence type="ECO:0000256" key="1">
    <source>
        <dbReference type="SAM" id="MobiDB-lite"/>
    </source>
</evidence>
<comment type="caution">
    <text evidence="3">The sequence shown here is derived from an EMBL/GenBank/DDBJ whole genome shotgun (WGS) entry which is preliminary data.</text>
</comment>
<keyword evidence="2" id="KW-0812">Transmembrane</keyword>
<evidence type="ECO:0000313" key="3">
    <source>
        <dbReference type="EMBL" id="TFE36544.1"/>
    </source>
</evidence>
<name>A0A4Y8MGM2_9BURK</name>
<sequence>MWTTDANGQAVWVDSSAQNTQPGSMWSAPVSTQNAISSPSELNPSAGTWGDVLAYGLARGIDVATIKALSPDNNQPLMPGVVTVNANGYPVAAVGINRTLLLVMAIGAIVLFAEAKG</sequence>
<feature type="transmembrane region" description="Helical" evidence="2">
    <location>
        <begin position="88"/>
        <end position="113"/>
    </location>
</feature>
<dbReference type="RefSeq" id="WP_134466643.1">
    <property type="nucleotide sequence ID" value="NZ_SNVI01000008.1"/>
</dbReference>
<reference evidence="3 4" key="1">
    <citation type="submission" date="2019-03" db="EMBL/GenBank/DDBJ databases">
        <title>Complete Genome Sequence of Paraburkholderia dipogonis ICMP 19430T, a Nitrogen-fixing Symbiont of the South African Invasive Legume Dipogon lignosus in New Zealand.</title>
        <authorList>
            <person name="De Meyer S.E."/>
        </authorList>
    </citation>
    <scope>NUCLEOTIDE SEQUENCE [LARGE SCALE GENOMIC DNA]</scope>
    <source>
        <strain evidence="3 4">ICMP 19430</strain>
    </source>
</reference>
<keyword evidence="2" id="KW-0472">Membrane</keyword>
<dbReference type="AlphaFoldDB" id="A0A4Y8MGM2"/>
<evidence type="ECO:0000256" key="2">
    <source>
        <dbReference type="SAM" id="Phobius"/>
    </source>
</evidence>
<dbReference type="EMBL" id="SNVI01000008">
    <property type="protein sequence ID" value="TFE36544.1"/>
    <property type="molecule type" value="Genomic_DNA"/>
</dbReference>
<keyword evidence="2" id="KW-1133">Transmembrane helix</keyword>
<gene>
    <name evidence="3" type="ORF">E2553_43235</name>
</gene>
<dbReference type="Proteomes" id="UP000297385">
    <property type="component" value="Unassembled WGS sequence"/>
</dbReference>
<accession>A0A4Y8MGM2</accession>
<feature type="region of interest" description="Disordered" evidence="1">
    <location>
        <begin position="18"/>
        <end position="42"/>
    </location>
</feature>